<dbReference type="Gramene" id="PSS31611">
    <property type="protein sequence ID" value="PSS31611"/>
    <property type="gene ID" value="CEY00_Acc04886"/>
</dbReference>
<feature type="region of interest" description="Disordered" evidence="2">
    <location>
        <begin position="124"/>
        <end position="182"/>
    </location>
</feature>
<dbReference type="STRING" id="1590841.A0A2R6RNL9"/>
<feature type="coiled-coil region" evidence="1">
    <location>
        <begin position="62"/>
        <end position="110"/>
    </location>
</feature>
<dbReference type="Proteomes" id="UP000241394">
    <property type="component" value="Chromosome LG4"/>
</dbReference>
<dbReference type="PANTHER" id="PTHR35689:SF1">
    <property type="entry name" value="EARLY ENDOSOME ANTIGEN"/>
    <property type="match status" value="1"/>
</dbReference>
<evidence type="ECO:0000313" key="3">
    <source>
        <dbReference type="EMBL" id="PSS31611.1"/>
    </source>
</evidence>
<reference evidence="3 4" key="1">
    <citation type="submission" date="2017-07" db="EMBL/GenBank/DDBJ databases">
        <title>An improved, manually edited Actinidia chinensis var. chinensis (kiwifruit) genome highlights the challenges associated with draft genomes and gene prediction in plants.</title>
        <authorList>
            <person name="Pilkington S."/>
            <person name="Crowhurst R."/>
            <person name="Hilario E."/>
            <person name="Nardozza S."/>
            <person name="Fraser L."/>
            <person name="Peng Y."/>
            <person name="Gunaseelan K."/>
            <person name="Simpson R."/>
            <person name="Tahir J."/>
            <person name="Deroles S."/>
            <person name="Templeton K."/>
            <person name="Luo Z."/>
            <person name="Davy M."/>
            <person name="Cheng C."/>
            <person name="Mcneilage M."/>
            <person name="Scaglione D."/>
            <person name="Liu Y."/>
            <person name="Zhang Q."/>
            <person name="Datson P."/>
            <person name="De Silva N."/>
            <person name="Gardiner S."/>
            <person name="Bassett H."/>
            <person name="Chagne D."/>
            <person name="Mccallum J."/>
            <person name="Dzierzon H."/>
            <person name="Deng C."/>
            <person name="Wang Y.-Y."/>
            <person name="Barron N."/>
            <person name="Manako K."/>
            <person name="Bowen J."/>
            <person name="Foster T."/>
            <person name="Erridge Z."/>
            <person name="Tiffin H."/>
            <person name="Waite C."/>
            <person name="Davies K."/>
            <person name="Grierson E."/>
            <person name="Laing W."/>
            <person name="Kirk R."/>
            <person name="Chen X."/>
            <person name="Wood M."/>
            <person name="Montefiori M."/>
            <person name="Brummell D."/>
            <person name="Schwinn K."/>
            <person name="Catanach A."/>
            <person name="Fullerton C."/>
            <person name="Li D."/>
            <person name="Meiyalaghan S."/>
            <person name="Nieuwenhuizen N."/>
            <person name="Read N."/>
            <person name="Prakash R."/>
            <person name="Hunter D."/>
            <person name="Zhang H."/>
            <person name="Mckenzie M."/>
            <person name="Knabel M."/>
            <person name="Harris A."/>
            <person name="Allan A."/>
            <person name="Chen A."/>
            <person name="Janssen B."/>
            <person name="Plunkett B."/>
            <person name="Dwamena C."/>
            <person name="Voogd C."/>
            <person name="Leif D."/>
            <person name="Lafferty D."/>
            <person name="Souleyre E."/>
            <person name="Varkonyi-Gasic E."/>
            <person name="Gambi F."/>
            <person name="Hanley J."/>
            <person name="Yao J.-L."/>
            <person name="Cheung J."/>
            <person name="David K."/>
            <person name="Warren B."/>
            <person name="Marsh K."/>
            <person name="Snowden K."/>
            <person name="Lin-Wang K."/>
            <person name="Brian L."/>
            <person name="Martinez-Sanchez M."/>
            <person name="Wang M."/>
            <person name="Ileperuma N."/>
            <person name="Macnee N."/>
            <person name="Campin R."/>
            <person name="Mcatee P."/>
            <person name="Drummond R."/>
            <person name="Espley R."/>
            <person name="Ireland H."/>
            <person name="Wu R."/>
            <person name="Atkinson R."/>
            <person name="Karunairetnam S."/>
            <person name="Bulley S."/>
            <person name="Chunkath S."/>
            <person name="Hanley Z."/>
            <person name="Storey R."/>
            <person name="Thrimawithana A."/>
            <person name="Thomson S."/>
            <person name="David C."/>
            <person name="Testolin R."/>
        </authorList>
    </citation>
    <scope>NUCLEOTIDE SEQUENCE [LARGE SCALE GENOMIC DNA]</scope>
    <source>
        <strain evidence="4">cv. Red5</strain>
        <tissue evidence="3">Young leaf</tissue>
    </source>
</reference>
<dbReference type="AlphaFoldDB" id="A0A2R6RNL9"/>
<accession>A0A2R6RNL9</accession>
<comment type="caution">
    <text evidence="3">The sequence shown here is derived from an EMBL/GenBank/DDBJ whole genome shotgun (WGS) entry which is preliminary data.</text>
</comment>
<keyword evidence="1" id="KW-0175">Coiled coil</keyword>
<keyword evidence="3" id="KW-0675">Receptor</keyword>
<gene>
    <name evidence="3" type="ORF">CEY00_Acc04886</name>
</gene>
<dbReference type="EMBL" id="NKQK01000004">
    <property type="protein sequence ID" value="PSS31611.1"/>
    <property type="molecule type" value="Genomic_DNA"/>
</dbReference>
<evidence type="ECO:0000256" key="1">
    <source>
        <dbReference type="SAM" id="Coils"/>
    </source>
</evidence>
<proteinExistence type="predicted"/>
<evidence type="ECO:0000313" key="4">
    <source>
        <dbReference type="Proteomes" id="UP000241394"/>
    </source>
</evidence>
<sequence>MTKYLPQVVSSGEDSAMEQILLETLITTLVSKNEVAPTARAFLEANSGVEMCQRLLNTWNSLRSSTQKILALAAEVKTLQNDKEHLRINLARAEEEVNVLFEENRILDKENKRLLRLHKERCTLGSGEKHTSSTSAKGNKRKSSPKTSSPIERKIDFCDVDSPRKPLSPLQHNSPESRMHKK</sequence>
<dbReference type="PANTHER" id="PTHR35689">
    <property type="entry name" value="EARLY ENDOSOME ANTIGEN"/>
    <property type="match status" value="1"/>
</dbReference>
<keyword evidence="4" id="KW-1185">Reference proteome</keyword>
<dbReference type="FunCoup" id="A0A2R6RNL9">
    <property type="interactions" value="704"/>
</dbReference>
<protein>
    <submittedName>
        <fullName evidence="3">B-cell receptor-associated protein like</fullName>
    </submittedName>
</protein>
<name>A0A2R6RNL9_ACTCC</name>
<evidence type="ECO:0000256" key="2">
    <source>
        <dbReference type="SAM" id="MobiDB-lite"/>
    </source>
</evidence>
<dbReference type="InParanoid" id="A0A2R6RNL9"/>
<dbReference type="OrthoDB" id="1913731at2759"/>
<dbReference type="OMA" id="NSGHESC"/>
<organism evidence="3 4">
    <name type="scientific">Actinidia chinensis var. chinensis</name>
    <name type="common">Chinese soft-hair kiwi</name>
    <dbReference type="NCBI Taxonomy" id="1590841"/>
    <lineage>
        <taxon>Eukaryota</taxon>
        <taxon>Viridiplantae</taxon>
        <taxon>Streptophyta</taxon>
        <taxon>Embryophyta</taxon>
        <taxon>Tracheophyta</taxon>
        <taxon>Spermatophyta</taxon>
        <taxon>Magnoliopsida</taxon>
        <taxon>eudicotyledons</taxon>
        <taxon>Gunneridae</taxon>
        <taxon>Pentapetalae</taxon>
        <taxon>asterids</taxon>
        <taxon>Ericales</taxon>
        <taxon>Actinidiaceae</taxon>
        <taxon>Actinidia</taxon>
    </lineage>
</organism>
<reference evidence="4" key="2">
    <citation type="journal article" date="2018" name="BMC Genomics">
        <title>A manually annotated Actinidia chinensis var. chinensis (kiwifruit) genome highlights the challenges associated with draft genomes and gene prediction in plants.</title>
        <authorList>
            <person name="Pilkington S.M."/>
            <person name="Crowhurst R."/>
            <person name="Hilario E."/>
            <person name="Nardozza S."/>
            <person name="Fraser L."/>
            <person name="Peng Y."/>
            <person name="Gunaseelan K."/>
            <person name="Simpson R."/>
            <person name="Tahir J."/>
            <person name="Deroles S.C."/>
            <person name="Templeton K."/>
            <person name="Luo Z."/>
            <person name="Davy M."/>
            <person name="Cheng C."/>
            <person name="McNeilage M."/>
            <person name="Scaglione D."/>
            <person name="Liu Y."/>
            <person name="Zhang Q."/>
            <person name="Datson P."/>
            <person name="De Silva N."/>
            <person name="Gardiner S.E."/>
            <person name="Bassett H."/>
            <person name="Chagne D."/>
            <person name="McCallum J."/>
            <person name="Dzierzon H."/>
            <person name="Deng C."/>
            <person name="Wang Y.Y."/>
            <person name="Barron L."/>
            <person name="Manako K."/>
            <person name="Bowen J."/>
            <person name="Foster T.M."/>
            <person name="Erridge Z.A."/>
            <person name="Tiffin H."/>
            <person name="Waite C.N."/>
            <person name="Davies K.M."/>
            <person name="Grierson E.P."/>
            <person name="Laing W.A."/>
            <person name="Kirk R."/>
            <person name="Chen X."/>
            <person name="Wood M."/>
            <person name="Montefiori M."/>
            <person name="Brummell D.A."/>
            <person name="Schwinn K.E."/>
            <person name="Catanach A."/>
            <person name="Fullerton C."/>
            <person name="Li D."/>
            <person name="Meiyalaghan S."/>
            <person name="Nieuwenhuizen N."/>
            <person name="Read N."/>
            <person name="Prakash R."/>
            <person name="Hunter D."/>
            <person name="Zhang H."/>
            <person name="McKenzie M."/>
            <person name="Knabel M."/>
            <person name="Harris A."/>
            <person name="Allan A.C."/>
            <person name="Gleave A."/>
            <person name="Chen A."/>
            <person name="Janssen B.J."/>
            <person name="Plunkett B."/>
            <person name="Ampomah-Dwamena C."/>
            <person name="Voogd C."/>
            <person name="Leif D."/>
            <person name="Lafferty D."/>
            <person name="Souleyre E.J.F."/>
            <person name="Varkonyi-Gasic E."/>
            <person name="Gambi F."/>
            <person name="Hanley J."/>
            <person name="Yao J.L."/>
            <person name="Cheung J."/>
            <person name="David K.M."/>
            <person name="Warren B."/>
            <person name="Marsh K."/>
            <person name="Snowden K.C."/>
            <person name="Lin-Wang K."/>
            <person name="Brian L."/>
            <person name="Martinez-Sanchez M."/>
            <person name="Wang M."/>
            <person name="Ileperuma N."/>
            <person name="Macnee N."/>
            <person name="Campin R."/>
            <person name="McAtee P."/>
            <person name="Drummond R.S.M."/>
            <person name="Espley R.V."/>
            <person name="Ireland H.S."/>
            <person name="Wu R."/>
            <person name="Atkinson R.G."/>
            <person name="Karunairetnam S."/>
            <person name="Bulley S."/>
            <person name="Chunkath S."/>
            <person name="Hanley Z."/>
            <person name="Storey R."/>
            <person name="Thrimawithana A.H."/>
            <person name="Thomson S."/>
            <person name="David C."/>
            <person name="Testolin R."/>
            <person name="Huang H."/>
            <person name="Hellens R.P."/>
            <person name="Schaffer R.J."/>
        </authorList>
    </citation>
    <scope>NUCLEOTIDE SEQUENCE [LARGE SCALE GENOMIC DNA]</scope>
    <source>
        <strain evidence="4">cv. Red5</strain>
    </source>
</reference>
<feature type="compositionally biased region" description="Basic and acidic residues" evidence="2">
    <location>
        <begin position="151"/>
        <end position="164"/>
    </location>
</feature>